<comment type="subcellular location">
    <subcellularLocation>
        <location evidence="1">Nucleus</location>
    </subcellularLocation>
</comment>
<evidence type="ECO:0000256" key="9">
    <source>
        <dbReference type="PIRSR" id="PIRSR610347-1"/>
    </source>
</evidence>
<dbReference type="GO" id="GO:0005634">
    <property type="term" value="C:nucleus"/>
    <property type="evidence" value="ECO:0007669"/>
    <property type="project" value="UniProtKB-SubCell"/>
</dbReference>
<organism evidence="13">
    <name type="scientific">Cyberlindnera fabianii</name>
    <name type="common">Yeast</name>
    <name type="synonym">Hansenula fabianii</name>
    <dbReference type="NCBI Taxonomy" id="36022"/>
    <lineage>
        <taxon>Eukaryota</taxon>
        <taxon>Fungi</taxon>
        <taxon>Dikarya</taxon>
        <taxon>Ascomycota</taxon>
        <taxon>Saccharomycotina</taxon>
        <taxon>Saccharomycetes</taxon>
        <taxon>Phaffomycetales</taxon>
        <taxon>Phaffomycetaceae</taxon>
        <taxon>Cyberlindnera</taxon>
    </lineage>
</organism>
<feature type="active site" description="Proton donor/acceptor" evidence="9">
    <location>
        <position position="490"/>
    </location>
</feature>
<dbReference type="Gene3D" id="3.30.870.10">
    <property type="entry name" value="Endonuclease Chain A"/>
    <property type="match status" value="2"/>
</dbReference>
<dbReference type="GO" id="GO:0017005">
    <property type="term" value="F:3'-tyrosyl-DNA phosphodiesterase activity"/>
    <property type="evidence" value="ECO:0007669"/>
    <property type="project" value="TreeGrafter"/>
</dbReference>
<name>A0A061AMH8_CYBFA</name>
<evidence type="ECO:0000256" key="6">
    <source>
        <dbReference type="ARBA" id="ARBA00022839"/>
    </source>
</evidence>
<evidence type="ECO:0000256" key="4">
    <source>
        <dbReference type="ARBA" id="ARBA00022763"/>
    </source>
</evidence>
<comment type="similarity">
    <text evidence="2">Belongs to the tyrosyl-DNA phosphodiesterase family.</text>
</comment>
<evidence type="ECO:0000256" key="8">
    <source>
        <dbReference type="ARBA" id="ARBA00023242"/>
    </source>
</evidence>
<feature type="region of interest" description="Disordered" evidence="12">
    <location>
        <begin position="119"/>
        <end position="158"/>
    </location>
</feature>
<dbReference type="AlphaFoldDB" id="A0A061AMH8"/>
<reference evidence="13" key="1">
    <citation type="journal article" date="2014" name="Genome Announc.">
        <title>Genome sequence of the yeast Cyberlindnera fabianii (Hansenula fabianii).</title>
        <authorList>
            <person name="Freel K.C."/>
            <person name="Sarilar V."/>
            <person name="Neuveglise C."/>
            <person name="Devillers H."/>
            <person name="Friedrich A."/>
            <person name="Schacherer J."/>
        </authorList>
    </citation>
    <scope>NUCLEOTIDE SEQUENCE</scope>
    <source>
        <strain evidence="13">YJS4271</strain>
    </source>
</reference>
<evidence type="ECO:0000256" key="11">
    <source>
        <dbReference type="PIRSR" id="PIRSR610347-3"/>
    </source>
</evidence>
<dbReference type="GO" id="GO:0003697">
    <property type="term" value="F:single-stranded DNA binding"/>
    <property type="evidence" value="ECO:0007669"/>
    <property type="project" value="TreeGrafter"/>
</dbReference>
<keyword evidence="6" id="KW-0269">Exonuclease</keyword>
<keyword evidence="8" id="KW-0539">Nucleus</keyword>
<dbReference type="Pfam" id="PF06087">
    <property type="entry name" value="Tyr-DNA_phospho"/>
    <property type="match status" value="1"/>
</dbReference>
<keyword evidence="7" id="KW-0234">DNA repair</keyword>
<evidence type="ECO:0000256" key="1">
    <source>
        <dbReference type="ARBA" id="ARBA00004123"/>
    </source>
</evidence>
<dbReference type="GO" id="GO:0006281">
    <property type="term" value="P:DNA repair"/>
    <property type="evidence" value="ECO:0007669"/>
    <property type="project" value="UniProtKB-KW"/>
</dbReference>
<dbReference type="PANTHER" id="PTHR12415">
    <property type="entry name" value="TYROSYL-DNA PHOSPHODIESTERASE 1"/>
    <property type="match status" value="1"/>
</dbReference>
<dbReference type="InterPro" id="IPR010347">
    <property type="entry name" value="Tdp1"/>
</dbReference>
<feature type="binding site" evidence="10">
    <location>
        <position position="492"/>
    </location>
    <ligand>
        <name>substrate</name>
    </ligand>
</feature>
<feature type="region of interest" description="Disordered" evidence="12">
    <location>
        <begin position="60"/>
        <end position="94"/>
    </location>
</feature>
<dbReference type="SUPFAM" id="SSF56024">
    <property type="entry name" value="Phospholipase D/nuclease"/>
    <property type="match status" value="2"/>
</dbReference>
<protein>
    <submittedName>
        <fullName evidence="13">CYFA0S02e05424g1_1</fullName>
    </submittedName>
</protein>
<dbReference type="GO" id="GO:0003690">
    <property type="term" value="F:double-stranded DNA binding"/>
    <property type="evidence" value="ECO:0007669"/>
    <property type="project" value="TreeGrafter"/>
</dbReference>
<dbReference type="OrthoDB" id="47785at2759"/>
<keyword evidence="4" id="KW-0227">DNA damage</keyword>
<keyword evidence="5" id="KW-0378">Hydrolase</keyword>
<dbReference type="PANTHER" id="PTHR12415:SF0">
    <property type="entry name" value="TYROSYL-DNA PHOSPHODIESTERASE 1"/>
    <property type="match status" value="1"/>
</dbReference>
<evidence type="ECO:0000256" key="7">
    <source>
        <dbReference type="ARBA" id="ARBA00023204"/>
    </source>
</evidence>
<gene>
    <name evidence="13" type="ORF">CYFA0S_02e05424g</name>
</gene>
<evidence type="ECO:0000256" key="2">
    <source>
        <dbReference type="ARBA" id="ARBA00010205"/>
    </source>
</evidence>
<dbReference type="VEuPathDB" id="FungiDB:BON22_0105"/>
<dbReference type="GO" id="GO:0004527">
    <property type="term" value="F:exonuclease activity"/>
    <property type="evidence" value="ECO:0007669"/>
    <property type="project" value="UniProtKB-KW"/>
</dbReference>
<evidence type="ECO:0000256" key="3">
    <source>
        <dbReference type="ARBA" id="ARBA00022722"/>
    </source>
</evidence>
<keyword evidence="3" id="KW-0540">Nuclease</keyword>
<dbReference type="PhylomeDB" id="A0A061AMH8"/>
<dbReference type="EMBL" id="LK052887">
    <property type="protein sequence ID" value="CDR38762.1"/>
    <property type="molecule type" value="Genomic_DNA"/>
</dbReference>
<feature type="active site" description="Nucleophile" evidence="9">
    <location>
        <position position="244"/>
    </location>
</feature>
<evidence type="ECO:0000256" key="12">
    <source>
        <dbReference type="SAM" id="MobiDB-lite"/>
    </source>
</evidence>
<evidence type="ECO:0000256" key="5">
    <source>
        <dbReference type="ARBA" id="ARBA00022801"/>
    </source>
</evidence>
<feature type="binding site" evidence="10">
    <location>
        <position position="246"/>
    </location>
    <ligand>
        <name>substrate</name>
    </ligand>
</feature>
<sequence>MLGDEKSVRDIVRESWLRRFEKMQAGNSDTVVVDDTDHEMIARTDKVEKEPPREIIVLSDEEESSVTSKQSLTPIKLRKRARSPGSPFSSESFAKRMSITDSNDVVYLTSDEEKEVQKNVLKEAGSSSETKKRVLLPPKKKQRNPQTPHNDSIVPPFNPIHNPTYDRHILTRSQTLSTILGSPDITHSYLFSFQYDMDFILRQYNAHPKIMAVFQRGTLVPSDLINEHNISLVEITMEQYSSHHPKFIINIHNNSEMRIWLLSCNLTNAEFNYNNQMYWVSPPLFKKQNITQNKFQNNLIRYIDGYTQNHARAKLSHLKTSIMEFDFSLVKGDFISSVPGPTSSYGYLGLFKSLESQGLIPNTWNHRRKLLYQSSSIAGPVRWKNEQASNIFTHAIAPLLLGQFGQDLSKSKIGLLPGTASVDTFERETNSEILIIFPTEKGVASSLFGYDSGGWSHYNPESKIGQFQQSLLNPRFHKSYTQQRKTNPSHTKFLMMSSDNFKTLDWVLFTSHNISKQAWGDLPKRGNSLECVIKNFETGVLITKNDYDGRKLVPLEIGTQKIMSDDEVPIYLPFHVPPEKYGAGDVPWCLQKFNSLQDHDNN</sequence>
<accession>A0A061AMH8</accession>
<evidence type="ECO:0000256" key="10">
    <source>
        <dbReference type="PIRSR" id="PIRSR610347-2"/>
    </source>
</evidence>
<proteinExistence type="inferred from homology"/>
<feature type="site" description="Interaction with DNA" evidence="11">
    <location>
        <position position="515"/>
    </location>
</feature>
<evidence type="ECO:0000313" key="13">
    <source>
        <dbReference type="EMBL" id="CDR38762.1"/>
    </source>
</evidence>